<evidence type="ECO:0008006" key="3">
    <source>
        <dbReference type="Google" id="ProtNLM"/>
    </source>
</evidence>
<dbReference type="OrthoDB" id="9793302at2"/>
<protein>
    <recommendedName>
        <fullName evidence="3">Transposase, Mutator family</fullName>
    </recommendedName>
</protein>
<evidence type="ECO:0000313" key="1">
    <source>
        <dbReference type="EMBL" id="SDN32014.1"/>
    </source>
</evidence>
<name>A0A1H0AFA9_9ACTO</name>
<proteinExistence type="predicted"/>
<accession>A0A1H0AFA9</accession>
<sequence length="85" mass="8924">MSVNVNEDRAAAGERQREIAQELKASGALDEIFAQIDAGTPLTGEDGLLSGVLKAALERGLEAELTSHLGHREGRCGRLGAPQLS</sequence>
<dbReference type="Proteomes" id="UP000199671">
    <property type="component" value="Unassembled WGS sequence"/>
</dbReference>
<gene>
    <name evidence="1" type="ORF">SAMN04487766_12420</name>
</gene>
<dbReference type="EMBL" id="FNHU01000024">
    <property type="protein sequence ID" value="SDN32014.1"/>
    <property type="molecule type" value="Genomic_DNA"/>
</dbReference>
<reference evidence="1 2" key="1">
    <citation type="submission" date="2016-10" db="EMBL/GenBank/DDBJ databases">
        <authorList>
            <person name="de Groot N.N."/>
        </authorList>
    </citation>
    <scope>NUCLEOTIDE SEQUENCE [LARGE SCALE GENOMIC DNA]</scope>
    <source>
        <strain evidence="1 2">KPR-7B</strain>
    </source>
</reference>
<organism evidence="1 2">
    <name type="scientific">Actinomyces ruminicola</name>
    <dbReference type="NCBI Taxonomy" id="332524"/>
    <lineage>
        <taxon>Bacteria</taxon>
        <taxon>Bacillati</taxon>
        <taxon>Actinomycetota</taxon>
        <taxon>Actinomycetes</taxon>
        <taxon>Actinomycetales</taxon>
        <taxon>Actinomycetaceae</taxon>
        <taxon>Actinomyces</taxon>
    </lineage>
</organism>
<dbReference type="AlphaFoldDB" id="A0A1H0AFA9"/>
<evidence type="ECO:0000313" key="2">
    <source>
        <dbReference type="Proteomes" id="UP000199671"/>
    </source>
</evidence>